<reference evidence="1 2" key="1">
    <citation type="journal article" date="2011" name="J. Bacteriol.">
        <title>Genome Sequence of Lactobacillus ruminis SPM0211, Isolated from a Fecal Sample from a Healthy Korean.</title>
        <authorList>
            <person name="Lee S."/>
            <person name="Cho Y.J."/>
            <person name="Lee A.H."/>
            <person name="Chun J."/>
            <person name="Ha N.J."/>
            <person name="Ko G."/>
        </authorList>
    </citation>
    <scope>NUCLEOTIDE SEQUENCE [LARGE SCALE GENOMIC DNA]</scope>
    <source>
        <strain evidence="1 2">SPM0211</strain>
    </source>
</reference>
<name>F7R0H2_9LACO</name>
<dbReference type="AlphaFoldDB" id="F7R0H2"/>
<organism evidence="1 2">
    <name type="scientific">Ligilactobacillus ruminis SPM0211</name>
    <dbReference type="NCBI Taxonomy" id="1040964"/>
    <lineage>
        <taxon>Bacteria</taxon>
        <taxon>Bacillati</taxon>
        <taxon>Bacillota</taxon>
        <taxon>Bacilli</taxon>
        <taxon>Lactobacillales</taxon>
        <taxon>Lactobacillaceae</taxon>
        <taxon>Ligilactobacillus</taxon>
    </lineage>
</organism>
<accession>F7R0H2</accession>
<dbReference type="Proteomes" id="UP000002971">
    <property type="component" value="Unassembled WGS sequence"/>
</dbReference>
<evidence type="ECO:0000313" key="2">
    <source>
        <dbReference type="Proteomes" id="UP000002971"/>
    </source>
</evidence>
<protein>
    <submittedName>
        <fullName evidence="1">Uncharacterized protein</fullName>
    </submittedName>
</protein>
<evidence type="ECO:0000313" key="1">
    <source>
        <dbReference type="EMBL" id="EGM51548.1"/>
    </source>
</evidence>
<proteinExistence type="predicted"/>
<dbReference type="EMBL" id="AFOJ01000005">
    <property type="protein sequence ID" value="EGM51548.1"/>
    <property type="molecule type" value="Genomic_DNA"/>
</dbReference>
<comment type="caution">
    <text evidence="1">The sequence shown here is derived from an EMBL/GenBank/DDBJ whole genome shotgun (WGS) entry which is preliminary data.</text>
</comment>
<gene>
    <name evidence="1" type="ORF">LRU_01062</name>
</gene>
<sequence length="35" mass="3782">MRNPVPSASFRIHSDPLVHLAQQNPAVILSITGKS</sequence>